<evidence type="ECO:0000313" key="15">
    <source>
        <dbReference type="EMBL" id="OLP61909.1"/>
    </source>
</evidence>
<feature type="compositionally biased region" description="Pro residues" evidence="11">
    <location>
        <begin position="108"/>
        <end position="119"/>
    </location>
</feature>
<evidence type="ECO:0000256" key="8">
    <source>
        <dbReference type="ARBA" id="ARBA00022989"/>
    </source>
</evidence>
<dbReference type="PANTHER" id="PTHR45436">
    <property type="entry name" value="SENSOR HISTIDINE KINASE YKOH"/>
    <property type="match status" value="1"/>
</dbReference>
<evidence type="ECO:0000256" key="3">
    <source>
        <dbReference type="ARBA" id="ARBA00012438"/>
    </source>
</evidence>
<dbReference type="CDD" id="cd00082">
    <property type="entry name" value="HisKA"/>
    <property type="match status" value="1"/>
</dbReference>
<dbReference type="PRINTS" id="PR00344">
    <property type="entry name" value="BCTRLSENSOR"/>
</dbReference>
<dbReference type="PROSITE" id="PS50109">
    <property type="entry name" value="HIS_KIN"/>
    <property type="match status" value="1"/>
</dbReference>
<evidence type="ECO:0000313" key="16">
    <source>
        <dbReference type="Proteomes" id="UP000186364"/>
    </source>
</evidence>
<feature type="domain" description="Histidine kinase" evidence="13">
    <location>
        <begin position="248"/>
        <end position="446"/>
    </location>
</feature>
<dbReference type="PROSITE" id="PS50885">
    <property type="entry name" value="HAMP"/>
    <property type="match status" value="1"/>
</dbReference>
<proteinExistence type="predicted"/>
<evidence type="ECO:0000256" key="9">
    <source>
        <dbReference type="ARBA" id="ARBA00023012"/>
    </source>
</evidence>
<dbReference type="InterPro" id="IPR003660">
    <property type="entry name" value="HAMP_dom"/>
</dbReference>
<comment type="subcellular location">
    <subcellularLocation>
        <location evidence="2">Membrane</location>
    </subcellularLocation>
</comment>
<dbReference type="GO" id="GO:0005886">
    <property type="term" value="C:plasma membrane"/>
    <property type="evidence" value="ECO:0007669"/>
    <property type="project" value="TreeGrafter"/>
</dbReference>
<dbReference type="EC" id="2.7.13.3" evidence="3"/>
<evidence type="ECO:0000256" key="1">
    <source>
        <dbReference type="ARBA" id="ARBA00000085"/>
    </source>
</evidence>
<dbReference type="SMART" id="SM00387">
    <property type="entry name" value="HATPase_c"/>
    <property type="match status" value="1"/>
</dbReference>
<gene>
    <name evidence="15" type="ORF">BJF93_19155</name>
</gene>
<accession>A0A1Q9B1M7</accession>
<dbReference type="SUPFAM" id="SSF55874">
    <property type="entry name" value="ATPase domain of HSP90 chaperone/DNA topoisomerase II/histidine kinase"/>
    <property type="match status" value="1"/>
</dbReference>
<dbReference type="InterPro" id="IPR003594">
    <property type="entry name" value="HATPase_dom"/>
</dbReference>
<reference evidence="15 16" key="1">
    <citation type="submission" date="2016-09" db="EMBL/GenBank/DDBJ databases">
        <title>Rhizobium sp. nov., a novel species isolated from the rice rhizosphere.</title>
        <authorList>
            <person name="Zhao J."/>
            <person name="Zhang X."/>
        </authorList>
    </citation>
    <scope>NUCLEOTIDE SEQUENCE [LARGE SCALE GENOMIC DNA]</scope>
    <source>
        <strain evidence="15 16">1.7048</strain>
    </source>
</reference>
<sequence length="449" mass="48610">MQSLSGRLLIFSAAFVAATMAATALVLWLIVGHVVREQVDQQLDVQIEALKGSLRFDAAGTPRLSASFDNPPFDRPGWFWQIDTPDGRLNAPPPTHGPGRRPGHDRPGGPPDAPPPEGPTPDLTAAERPGPALHLRQQSATIDGRVVTFTASAPEAALATPARDALFWLLPLILALGLFLLIGTLLQIRFGLRPLADLHGDLQDIERGARDRLSDMPVRELAPVTTEINRLLDQNEARLTETRLHFANLAHGLKTPLASLRLALDRETDPQGRLAELAERMEQRIRRHLSLARKTAGGALTSATPLSPVIADLLAVLRRLYEERALSVTTAGVETLSLRCDEKDAEEILGNLLDNSFKWARSQIAISARRDGRNAILLIEDDGPGILPERRAEVLRAGARLDESMPGDGFGLSIAEELVTLYGGRLELGEGALGGLCVRLTLPALEQAS</sequence>
<comment type="catalytic activity">
    <reaction evidence="1">
        <text>ATP + protein L-histidine = ADP + protein N-phospho-L-histidine.</text>
        <dbReference type="EC" id="2.7.13.3"/>
    </reaction>
</comment>
<dbReference type="InterPro" id="IPR005467">
    <property type="entry name" value="His_kinase_dom"/>
</dbReference>
<dbReference type="InterPro" id="IPR036890">
    <property type="entry name" value="HATPase_C_sf"/>
</dbReference>
<evidence type="ECO:0000259" key="14">
    <source>
        <dbReference type="PROSITE" id="PS50885"/>
    </source>
</evidence>
<organism evidence="15 16">
    <name type="scientific">Xaviernesmea oryzae</name>
    <dbReference type="NCBI Taxonomy" id="464029"/>
    <lineage>
        <taxon>Bacteria</taxon>
        <taxon>Pseudomonadati</taxon>
        <taxon>Pseudomonadota</taxon>
        <taxon>Alphaproteobacteria</taxon>
        <taxon>Hyphomicrobiales</taxon>
        <taxon>Rhizobiaceae</taxon>
        <taxon>Rhizobium/Agrobacterium group</taxon>
        <taxon>Xaviernesmea</taxon>
    </lineage>
</organism>
<dbReference type="EMBL" id="MKIP01000030">
    <property type="protein sequence ID" value="OLP61909.1"/>
    <property type="molecule type" value="Genomic_DNA"/>
</dbReference>
<name>A0A1Q9B1M7_9HYPH</name>
<comment type="caution">
    <text evidence="15">The sequence shown here is derived from an EMBL/GenBank/DDBJ whole genome shotgun (WGS) entry which is preliminary data.</text>
</comment>
<keyword evidence="5" id="KW-0808">Transferase</keyword>
<keyword evidence="7" id="KW-0418">Kinase</keyword>
<dbReference type="PANTHER" id="PTHR45436:SF5">
    <property type="entry name" value="SENSOR HISTIDINE KINASE TRCS"/>
    <property type="match status" value="1"/>
</dbReference>
<dbReference type="InterPro" id="IPR036097">
    <property type="entry name" value="HisK_dim/P_sf"/>
</dbReference>
<dbReference type="InterPro" id="IPR004358">
    <property type="entry name" value="Sig_transdc_His_kin-like_C"/>
</dbReference>
<evidence type="ECO:0000256" key="4">
    <source>
        <dbReference type="ARBA" id="ARBA00022553"/>
    </source>
</evidence>
<keyword evidence="8 12" id="KW-1133">Transmembrane helix</keyword>
<keyword evidence="10 12" id="KW-0472">Membrane</keyword>
<protein>
    <recommendedName>
        <fullName evidence="3">histidine kinase</fullName>
        <ecNumber evidence="3">2.7.13.3</ecNumber>
    </recommendedName>
</protein>
<dbReference type="OrthoDB" id="9809567at2"/>
<keyword evidence="6 12" id="KW-0812">Transmembrane</keyword>
<dbReference type="Gene3D" id="1.10.287.130">
    <property type="match status" value="1"/>
</dbReference>
<dbReference type="InterPro" id="IPR003661">
    <property type="entry name" value="HisK_dim/P_dom"/>
</dbReference>
<dbReference type="Pfam" id="PF02518">
    <property type="entry name" value="HATPase_c"/>
    <property type="match status" value="1"/>
</dbReference>
<feature type="domain" description="HAMP" evidence="14">
    <location>
        <begin position="189"/>
        <end position="240"/>
    </location>
</feature>
<evidence type="ECO:0000256" key="6">
    <source>
        <dbReference type="ARBA" id="ARBA00022692"/>
    </source>
</evidence>
<dbReference type="InterPro" id="IPR050428">
    <property type="entry name" value="TCS_sensor_his_kinase"/>
</dbReference>
<feature type="transmembrane region" description="Helical" evidence="12">
    <location>
        <begin position="165"/>
        <end position="186"/>
    </location>
</feature>
<evidence type="ECO:0000256" key="2">
    <source>
        <dbReference type="ARBA" id="ARBA00004370"/>
    </source>
</evidence>
<dbReference type="GO" id="GO:0000155">
    <property type="term" value="F:phosphorelay sensor kinase activity"/>
    <property type="evidence" value="ECO:0007669"/>
    <property type="project" value="InterPro"/>
</dbReference>
<evidence type="ECO:0000256" key="11">
    <source>
        <dbReference type="SAM" id="MobiDB-lite"/>
    </source>
</evidence>
<dbReference type="Gene3D" id="3.30.565.10">
    <property type="entry name" value="Histidine kinase-like ATPase, C-terminal domain"/>
    <property type="match status" value="1"/>
</dbReference>
<evidence type="ECO:0000256" key="10">
    <source>
        <dbReference type="ARBA" id="ARBA00023136"/>
    </source>
</evidence>
<dbReference type="AlphaFoldDB" id="A0A1Q9B1M7"/>
<evidence type="ECO:0000259" key="13">
    <source>
        <dbReference type="PROSITE" id="PS50109"/>
    </source>
</evidence>
<keyword evidence="16" id="KW-1185">Reference proteome</keyword>
<dbReference type="SUPFAM" id="SSF47384">
    <property type="entry name" value="Homodimeric domain of signal transducing histidine kinase"/>
    <property type="match status" value="1"/>
</dbReference>
<evidence type="ECO:0000256" key="12">
    <source>
        <dbReference type="SAM" id="Phobius"/>
    </source>
</evidence>
<keyword evidence="4" id="KW-0597">Phosphoprotein</keyword>
<dbReference type="Proteomes" id="UP000186364">
    <property type="component" value="Unassembled WGS sequence"/>
</dbReference>
<evidence type="ECO:0000256" key="7">
    <source>
        <dbReference type="ARBA" id="ARBA00022777"/>
    </source>
</evidence>
<keyword evidence="9" id="KW-0902">Two-component regulatory system</keyword>
<evidence type="ECO:0000256" key="5">
    <source>
        <dbReference type="ARBA" id="ARBA00022679"/>
    </source>
</evidence>
<feature type="region of interest" description="Disordered" evidence="11">
    <location>
        <begin position="84"/>
        <end position="128"/>
    </location>
</feature>